<reference evidence="1" key="1">
    <citation type="submission" date="2022-03" db="EMBL/GenBank/DDBJ databases">
        <title>De novo assembled genomes of Belliella spp. (Cyclobacteriaceae) strains.</title>
        <authorList>
            <person name="Szabo A."/>
            <person name="Korponai K."/>
            <person name="Felfoldi T."/>
        </authorList>
    </citation>
    <scope>NUCLEOTIDE SEQUENCE</scope>
    <source>
        <strain evidence="1">DSM 107340</strain>
    </source>
</reference>
<keyword evidence="2" id="KW-1185">Reference proteome</keyword>
<protein>
    <submittedName>
        <fullName evidence="1">Uncharacterized protein</fullName>
    </submittedName>
</protein>
<comment type="caution">
    <text evidence="1">The sequence shown here is derived from an EMBL/GenBank/DDBJ whole genome shotgun (WGS) entry which is preliminary data.</text>
</comment>
<evidence type="ECO:0000313" key="1">
    <source>
        <dbReference type="EMBL" id="MCH7396574.1"/>
    </source>
</evidence>
<dbReference type="EMBL" id="JAKZGS010000001">
    <property type="protein sequence ID" value="MCH7396574.1"/>
    <property type="molecule type" value="Genomic_DNA"/>
</dbReference>
<evidence type="ECO:0000313" key="2">
    <source>
        <dbReference type="Proteomes" id="UP001165488"/>
    </source>
</evidence>
<dbReference type="RefSeq" id="WP_241273095.1">
    <property type="nucleotide sequence ID" value="NZ_JAKZGS010000001.1"/>
</dbReference>
<sequence length="112" mass="12766">MININIKRGDSISFTLTFVDVNEDIINLNNYDNIYADISSSPTHPTQTIKLTLGNRLEINNDNILVIKLTSKDTFKLDKNRYYSDVKVKKNDDEFTIASITYNVNSTSTNLN</sequence>
<dbReference type="Proteomes" id="UP001165488">
    <property type="component" value="Unassembled WGS sequence"/>
</dbReference>
<gene>
    <name evidence="1" type="ORF">MM236_01180</name>
</gene>
<proteinExistence type="predicted"/>
<organism evidence="1 2">
    <name type="scientific">Belliella calami</name>
    <dbReference type="NCBI Taxonomy" id="2923436"/>
    <lineage>
        <taxon>Bacteria</taxon>
        <taxon>Pseudomonadati</taxon>
        <taxon>Bacteroidota</taxon>
        <taxon>Cytophagia</taxon>
        <taxon>Cytophagales</taxon>
        <taxon>Cyclobacteriaceae</taxon>
        <taxon>Belliella</taxon>
    </lineage>
</organism>
<name>A0ABS9UIX9_9BACT</name>
<accession>A0ABS9UIX9</accession>